<comment type="caution">
    <text evidence="2">The sequence shown here is derived from an EMBL/GenBank/DDBJ whole genome shotgun (WGS) entry which is preliminary data.</text>
</comment>
<dbReference type="OrthoDB" id="193650at2759"/>
<dbReference type="PANTHER" id="PTHR34438">
    <property type="entry name" value="SI:DKEY-97L20.6"/>
    <property type="match status" value="1"/>
</dbReference>
<accession>A0A1Y2HB87</accession>
<dbReference type="EMBL" id="MCFL01000054">
    <property type="protein sequence ID" value="ORZ31850.1"/>
    <property type="molecule type" value="Genomic_DNA"/>
</dbReference>
<feature type="region of interest" description="Disordered" evidence="1">
    <location>
        <begin position="1"/>
        <end position="34"/>
    </location>
</feature>
<evidence type="ECO:0000256" key="1">
    <source>
        <dbReference type="SAM" id="MobiDB-lite"/>
    </source>
</evidence>
<evidence type="ECO:0000313" key="3">
    <source>
        <dbReference type="Proteomes" id="UP000193411"/>
    </source>
</evidence>
<proteinExistence type="predicted"/>
<dbReference type="STRING" id="765915.A0A1Y2HB87"/>
<evidence type="ECO:0000313" key="2">
    <source>
        <dbReference type="EMBL" id="ORZ31850.1"/>
    </source>
</evidence>
<dbReference type="Pfam" id="PF15479">
    <property type="entry name" value="DUF4639"/>
    <property type="match status" value="1"/>
</dbReference>
<sequence length="286" mass="30585">MTDRRARPTSSSTTATATGTSASPTPSQTTAHPSPITTLTALASQGLLKPTVVPAVAACLDLDDSELIVADLVEEILQRSQDVLFEKHISSQVLPYAIQYAKDTVLKLAMWEFFDEDRVDPADAMWSPDQEPDPLPFDSWARGVLSPLLPSPSIPSSEHATTTAAHSSSALDDPERAHAPTLTLVPGLPAHKPIVPWNSVAGSQDLFDSLQMDIAPAASTSPSGRPKLTAEGQAVPPQWWRREEGEQPREPASKVARAPSRSPTRPKAGDTAAVRSPARRLVQMAS</sequence>
<keyword evidence="3" id="KW-1185">Reference proteome</keyword>
<feature type="compositionally biased region" description="Low complexity" evidence="1">
    <location>
        <begin position="8"/>
        <end position="34"/>
    </location>
</feature>
<organism evidence="2 3">
    <name type="scientific">Catenaria anguillulae PL171</name>
    <dbReference type="NCBI Taxonomy" id="765915"/>
    <lineage>
        <taxon>Eukaryota</taxon>
        <taxon>Fungi</taxon>
        <taxon>Fungi incertae sedis</taxon>
        <taxon>Blastocladiomycota</taxon>
        <taxon>Blastocladiomycetes</taxon>
        <taxon>Blastocladiales</taxon>
        <taxon>Catenariaceae</taxon>
        <taxon>Catenaria</taxon>
    </lineage>
</organism>
<dbReference type="AlphaFoldDB" id="A0A1Y2HB87"/>
<gene>
    <name evidence="2" type="ORF">BCR44DRAFT_1441471</name>
</gene>
<reference evidence="2 3" key="1">
    <citation type="submission" date="2016-07" db="EMBL/GenBank/DDBJ databases">
        <title>Pervasive Adenine N6-methylation of Active Genes in Fungi.</title>
        <authorList>
            <consortium name="DOE Joint Genome Institute"/>
            <person name="Mondo S.J."/>
            <person name="Dannebaum R.O."/>
            <person name="Kuo R.C."/>
            <person name="Labutti K."/>
            <person name="Haridas S."/>
            <person name="Kuo A."/>
            <person name="Salamov A."/>
            <person name="Ahrendt S.R."/>
            <person name="Lipzen A."/>
            <person name="Sullivan W."/>
            <person name="Andreopoulos W.B."/>
            <person name="Clum A."/>
            <person name="Lindquist E."/>
            <person name="Daum C."/>
            <person name="Ramamoorthy G.K."/>
            <person name="Gryganskyi A."/>
            <person name="Culley D."/>
            <person name="Magnuson J.K."/>
            <person name="James T.Y."/>
            <person name="O'Malley M.A."/>
            <person name="Stajich J.E."/>
            <person name="Spatafora J.W."/>
            <person name="Visel A."/>
            <person name="Grigoriev I.V."/>
        </authorList>
    </citation>
    <scope>NUCLEOTIDE SEQUENCE [LARGE SCALE GENOMIC DNA]</scope>
    <source>
        <strain evidence="2 3">PL171</strain>
    </source>
</reference>
<dbReference type="PANTHER" id="PTHR34438:SF1">
    <property type="entry name" value="CHROMOSOME 2 OPEN READING FRAME 81"/>
    <property type="match status" value="1"/>
</dbReference>
<feature type="compositionally biased region" description="Low complexity" evidence="1">
    <location>
        <begin position="154"/>
        <end position="170"/>
    </location>
</feature>
<name>A0A1Y2HB87_9FUNG</name>
<feature type="region of interest" description="Disordered" evidence="1">
    <location>
        <begin position="217"/>
        <end position="286"/>
    </location>
</feature>
<dbReference type="InterPro" id="IPR028042">
    <property type="entry name" value="DUF4639"/>
</dbReference>
<feature type="region of interest" description="Disordered" evidence="1">
    <location>
        <begin position="151"/>
        <end position="175"/>
    </location>
</feature>
<dbReference type="Proteomes" id="UP000193411">
    <property type="component" value="Unassembled WGS sequence"/>
</dbReference>
<feature type="compositionally biased region" description="Basic and acidic residues" evidence="1">
    <location>
        <begin position="240"/>
        <end position="252"/>
    </location>
</feature>
<protein>
    <submittedName>
        <fullName evidence="2">Uncharacterized protein</fullName>
    </submittedName>
</protein>